<name>A0A6I4RRD9_9STRE</name>
<evidence type="ECO:0000313" key="4">
    <source>
        <dbReference type="EMBL" id="MWV56685.1"/>
    </source>
</evidence>
<reference evidence="4 6" key="1">
    <citation type="submission" date="2019-10" db="EMBL/GenBank/DDBJ databases">
        <title>Streptococcis sp, isolated from the respiratory tract of Marmot.</title>
        <authorList>
            <person name="Zhang G."/>
        </authorList>
    </citation>
    <scope>NUCLEOTIDE SEQUENCE [LARGE SCALE GENOMIC DNA]</scope>
    <source>
        <strain evidence="4">Zg-70</strain>
        <strain evidence="6">zg-70</strain>
    </source>
</reference>
<dbReference type="GO" id="GO:0051607">
    <property type="term" value="P:defense response to virus"/>
    <property type="evidence" value="ECO:0007669"/>
    <property type="project" value="UniProtKB-KW"/>
</dbReference>
<evidence type="ECO:0000313" key="5">
    <source>
        <dbReference type="Proteomes" id="UP000435060"/>
    </source>
</evidence>
<organism evidence="4 6">
    <name type="scientific">Streptococcus zhangguiae</name>
    <dbReference type="NCBI Taxonomy" id="2664091"/>
    <lineage>
        <taxon>Bacteria</taxon>
        <taxon>Bacillati</taxon>
        <taxon>Bacillota</taxon>
        <taxon>Bacilli</taxon>
        <taxon>Lactobacillales</taxon>
        <taxon>Streptococcaceae</taxon>
        <taxon>Streptococcus</taxon>
    </lineage>
</organism>
<dbReference type="InterPro" id="IPR013410">
    <property type="entry name" value="CRISPR-assoc_RAMP_Cmr4"/>
</dbReference>
<dbReference type="InterPro" id="IPR005537">
    <property type="entry name" value="RAMP_III_fam"/>
</dbReference>
<dbReference type="EMBL" id="WUBJ01000007">
    <property type="protein sequence ID" value="MWV56685.1"/>
    <property type="molecule type" value="Genomic_DNA"/>
</dbReference>
<dbReference type="PANTHER" id="PTHR36700:SF1">
    <property type="entry name" value="CRISPR SYSTEM CMR SUBUNIT CMR4"/>
    <property type="match status" value="1"/>
</dbReference>
<dbReference type="Pfam" id="PF03787">
    <property type="entry name" value="RAMPs"/>
    <property type="match status" value="1"/>
</dbReference>
<sequence>MKAKAYILECLTNLHVGNGEVNFNVIDNEIERDAVTNFPTINSSGVKGALREFFEHKKIDKDVIDTIFGSSDRETSQGQLKFLSANLLAQPLPETAGDKPYKLAVPQEAATQFQVLTETFLCTSSLFKDIEKNYNLQIVSNDEYEAHDLPVLARNCLNNGKSENLWYEEVVPHKTIFYLIVVSQYDNLELLNQFDQVVANQVVQFGANASIGYGLCKMTGL</sequence>
<evidence type="ECO:0000256" key="1">
    <source>
        <dbReference type="ARBA" id="ARBA00023118"/>
    </source>
</evidence>
<protein>
    <submittedName>
        <fullName evidence="4">CRISPR-associated protein Cmr4</fullName>
    </submittedName>
</protein>
<keyword evidence="5" id="KW-1185">Reference proteome</keyword>
<feature type="domain" description="CRISPR type III-associated protein" evidence="2">
    <location>
        <begin position="8"/>
        <end position="217"/>
    </location>
</feature>
<dbReference type="AlphaFoldDB" id="A0A6I4RRD9"/>
<dbReference type="Proteomes" id="UP000435423">
    <property type="component" value="Unassembled WGS sequence"/>
</dbReference>
<evidence type="ECO:0000313" key="3">
    <source>
        <dbReference type="EMBL" id="MTB64581.1"/>
    </source>
</evidence>
<comment type="caution">
    <text evidence="4">The sequence shown here is derived from an EMBL/GenBank/DDBJ whole genome shotgun (WGS) entry which is preliminary data.</text>
</comment>
<dbReference type="RefSeq" id="WP_154608553.1">
    <property type="nucleotide sequence ID" value="NZ_CP072115.1"/>
</dbReference>
<dbReference type="PANTHER" id="PTHR36700">
    <property type="entry name" value="CRISPR SYSTEM CMR SUBUNIT CMR4"/>
    <property type="match status" value="1"/>
</dbReference>
<dbReference type="Proteomes" id="UP000435060">
    <property type="component" value="Unassembled WGS sequence"/>
</dbReference>
<keyword evidence="1" id="KW-0051">Antiviral defense</keyword>
<accession>A0A6I4RRD9</accession>
<evidence type="ECO:0000259" key="2">
    <source>
        <dbReference type="Pfam" id="PF03787"/>
    </source>
</evidence>
<dbReference type="EMBL" id="WLCG01000008">
    <property type="protein sequence ID" value="MTB64581.1"/>
    <property type="molecule type" value="Genomic_DNA"/>
</dbReference>
<proteinExistence type="predicted"/>
<gene>
    <name evidence="3" type="ORF">GGG87_06195</name>
    <name evidence="4" type="ORF">GGH11_06830</name>
</gene>
<evidence type="ECO:0000313" key="6">
    <source>
        <dbReference type="Proteomes" id="UP000435423"/>
    </source>
</evidence>
<reference evidence="3 5" key="2">
    <citation type="submission" date="2019-11" db="EMBL/GenBank/DDBJ databases">
        <title>Streptococcis sp. isolated from the respiratory tract of Marmot.</title>
        <authorList>
            <person name="Zhang G."/>
        </authorList>
    </citation>
    <scope>NUCLEOTIDE SEQUENCE [LARGE SCALE GENOMIC DNA]</scope>
    <source>
        <strain evidence="3">Zg-86</strain>
        <strain evidence="5">zg-86</strain>
    </source>
</reference>